<dbReference type="PIRSF" id="PIRSF028762">
    <property type="entry name" value="ABD1"/>
    <property type="match status" value="1"/>
</dbReference>
<proteinExistence type="predicted"/>
<dbReference type="EC" id="2.1.1.56" evidence="2"/>
<feature type="binding site" evidence="11">
    <location>
        <position position="145"/>
    </location>
    <ligand>
        <name>S-adenosyl-L-methionine</name>
        <dbReference type="ChEBI" id="CHEBI:59789"/>
    </ligand>
</feature>
<keyword evidence="5" id="KW-0808">Transferase</keyword>
<sequence length="380" mass="42840">MTSEEVSAHYNAVPQQKIEDRENSRIFYMRNMNNWLKAQLITDISQRLKRARTPRPRVLDIACGKGGDLRKWQNAFVSSAVFADVADVSIEQAKGRYDEGQERARGQGKFPAQFIVADCTKELLAEKYDDPTPFDLVSCQFALHYSFISEQGARTFLTNCTERLRPGGYFIGTLPDANRIVWAARQGNGEFKNSVCSIKYSNPKEILNGATPPLFGAEFHFTLDEQVNCPEFLCHFPLLVQMLEELEMELVMHMPFPDAINHYKNAPDGLQMMDRMRALELYPKDKPSGGPDDYEKAAAYQKMFECFKLGTLSLPEWEAVSMYLVFVFKKKGSPEPPKEAANGHSEQASQPDADGDGAEVEASSEVELDDPVATKRAKHE</sequence>
<comment type="subcellular location">
    <subcellularLocation>
        <location evidence="1">Nucleus</location>
    </subcellularLocation>
</comment>
<evidence type="ECO:0000256" key="5">
    <source>
        <dbReference type="ARBA" id="ARBA00022679"/>
    </source>
</evidence>
<feature type="binding site" evidence="11">
    <location>
        <position position="37"/>
    </location>
    <ligand>
        <name>S-adenosyl-L-methionine</name>
        <dbReference type="ChEBI" id="CHEBI:59789"/>
    </ligand>
</feature>
<keyword evidence="7" id="KW-0694">RNA-binding</keyword>
<dbReference type="PROSITE" id="PS51562">
    <property type="entry name" value="RNA_CAP0_MT"/>
    <property type="match status" value="1"/>
</dbReference>
<protein>
    <recommendedName>
        <fullName evidence="2">mRNA (guanine-N(7))-methyltransferase</fullName>
        <ecNumber evidence="2">2.1.1.56</ecNumber>
    </recommendedName>
</protein>
<keyword evidence="3" id="KW-0489">Methyltransferase</keyword>
<dbReference type="PANTHER" id="PTHR12189">
    <property type="entry name" value="MRNA GUANINE-7- METHYLTRANSFERASE"/>
    <property type="match status" value="1"/>
</dbReference>
<feature type="binding site" evidence="11">
    <location>
        <position position="140"/>
    </location>
    <ligand>
        <name>S-adenosyl-L-methionine</name>
        <dbReference type="ChEBI" id="CHEBI:59789"/>
    </ligand>
</feature>
<evidence type="ECO:0000256" key="9">
    <source>
        <dbReference type="ARBA" id="ARBA00023242"/>
    </source>
</evidence>
<comment type="caution">
    <text evidence="15">The sequence shown here is derived from an EMBL/GenBank/DDBJ whole genome shotgun (WGS) entry which is preliminary data.</text>
</comment>
<evidence type="ECO:0000256" key="13">
    <source>
        <dbReference type="SAM" id="MobiDB-lite"/>
    </source>
</evidence>
<evidence type="ECO:0000313" key="16">
    <source>
        <dbReference type="Proteomes" id="UP001177023"/>
    </source>
</evidence>
<evidence type="ECO:0000256" key="7">
    <source>
        <dbReference type="ARBA" id="ARBA00022884"/>
    </source>
</evidence>
<dbReference type="InterPro" id="IPR004971">
    <property type="entry name" value="mRNA_G-N7_MeTrfase_dom"/>
</dbReference>
<evidence type="ECO:0000256" key="10">
    <source>
        <dbReference type="ARBA" id="ARBA00044712"/>
    </source>
</evidence>
<feature type="site" description="mRNA cap binding" evidence="12">
    <location>
        <position position="144"/>
    </location>
</feature>
<dbReference type="PANTHER" id="PTHR12189:SF2">
    <property type="entry name" value="MRNA CAP GUANINE-N7 METHYLTRANSFERASE"/>
    <property type="match status" value="1"/>
</dbReference>
<evidence type="ECO:0000313" key="15">
    <source>
        <dbReference type="EMBL" id="CAJ0575566.1"/>
    </source>
</evidence>
<dbReference type="GO" id="GO:0003723">
    <property type="term" value="F:RNA binding"/>
    <property type="evidence" value="ECO:0007669"/>
    <property type="project" value="UniProtKB-KW"/>
</dbReference>
<feature type="binding site" evidence="11">
    <location>
        <position position="84"/>
    </location>
    <ligand>
        <name>S-adenosyl-L-methionine</name>
        <dbReference type="ChEBI" id="CHEBI:59789"/>
    </ligand>
</feature>
<organism evidence="15 16">
    <name type="scientific">Mesorhabditis spiculigera</name>
    <dbReference type="NCBI Taxonomy" id="96644"/>
    <lineage>
        <taxon>Eukaryota</taxon>
        <taxon>Metazoa</taxon>
        <taxon>Ecdysozoa</taxon>
        <taxon>Nematoda</taxon>
        <taxon>Chromadorea</taxon>
        <taxon>Rhabditida</taxon>
        <taxon>Rhabditina</taxon>
        <taxon>Rhabditomorpha</taxon>
        <taxon>Rhabditoidea</taxon>
        <taxon>Rhabditidae</taxon>
        <taxon>Mesorhabditinae</taxon>
        <taxon>Mesorhabditis</taxon>
    </lineage>
</organism>
<evidence type="ECO:0000256" key="3">
    <source>
        <dbReference type="ARBA" id="ARBA00022603"/>
    </source>
</evidence>
<dbReference type="Proteomes" id="UP001177023">
    <property type="component" value="Unassembled WGS sequence"/>
</dbReference>
<feature type="site" description="mRNA cap binding" evidence="12">
    <location>
        <position position="231"/>
    </location>
</feature>
<feature type="non-terminal residue" evidence="15">
    <location>
        <position position="1"/>
    </location>
</feature>
<reference evidence="15" key="1">
    <citation type="submission" date="2023-06" db="EMBL/GenBank/DDBJ databases">
        <authorList>
            <person name="Delattre M."/>
        </authorList>
    </citation>
    <scope>NUCLEOTIDE SEQUENCE</scope>
    <source>
        <strain evidence="15">AF72</strain>
    </source>
</reference>
<feature type="binding site" evidence="12">
    <location>
        <begin position="33"/>
        <end position="34"/>
    </location>
    <ligand>
        <name>mRNA</name>
        <dbReference type="ChEBI" id="CHEBI:33699"/>
    </ligand>
</feature>
<evidence type="ECO:0000256" key="12">
    <source>
        <dbReference type="PIRSR" id="PIRSR028762-2"/>
    </source>
</evidence>
<dbReference type="GO" id="GO:0004482">
    <property type="term" value="F:mRNA 5'-cap (guanine-N7-)-methyltransferase activity"/>
    <property type="evidence" value="ECO:0007669"/>
    <property type="project" value="UniProtKB-EC"/>
</dbReference>
<feature type="site" description="mRNA cap binding" evidence="12">
    <location>
        <position position="96"/>
    </location>
</feature>
<evidence type="ECO:0000256" key="4">
    <source>
        <dbReference type="ARBA" id="ARBA00022664"/>
    </source>
</evidence>
<dbReference type="EMBL" id="CATQJA010002639">
    <property type="protein sequence ID" value="CAJ0575566.1"/>
    <property type="molecule type" value="Genomic_DNA"/>
</dbReference>
<dbReference type="GO" id="GO:0005634">
    <property type="term" value="C:nucleus"/>
    <property type="evidence" value="ECO:0007669"/>
    <property type="project" value="UniProtKB-SubCell"/>
</dbReference>
<evidence type="ECO:0000256" key="11">
    <source>
        <dbReference type="PIRSR" id="PIRSR028762-1"/>
    </source>
</evidence>
<name>A0AA36G286_9BILA</name>
<dbReference type="InterPro" id="IPR039753">
    <property type="entry name" value="RG7MT1"/>
</dbReference>
<gene>
    <name evidence="15" type="ORF">MSPICULIGERA_LOCUS13876</name>
</gene>
<feature type="compositionally biased region" description="Acidic residues" evidence="13">
    <location>
        <begin position="353"/>
        <end position="370"/>
    </location>
</feature>
<feature type="site" description="mRNA cap binding" evidence="12">
    <location>
        <position position="65"/>
    </location>
</feature>
<keyword evidence="4" id="KW-0507">mRNA processing</keyword>
<feature type="region of interest" description="Disordered" evidence="13">
    <location>
        <begin position="333"/>
        <end position="380"/>
    </location>
</feature>
<evidence type="ECO:0000256" key="8">
    <source>
        <dbReference type="ARBA" id="ARBA00023042"/>
    </source>
</evidence>
<evidence type="ECO:0000256" key="6">
    <source>
        <dbReference type="ARBA" id="ARBA00022691"/>
    </source>
</evidence>
<dbReference type="InterPro" id="IPR029063">
    <property type="entry name" value="SAM-dependent_MTases_sf"/>
</dbReference>
<dbReference type="AlphaFoldDB" id="A0AA36G286"/>
<comment type="catalytic activity">
    <reaction evidence="10">
        <text>a 5'-end (5'-triphosphoguanosine)-ribonucleoside in mRNA + S-adenosyl-L-methionine = a 5'-end (N(7)-methyl 5'-triphosphoguanosine)-ribonucleoside in mRNA + S-adenosyl-L-homocysteine</text>
        <dbReference type="Rhea" id="RHEA:67008"/>
        <dbReference type="Rhea" id="RHEA-COMP:17166"/>
        <dbReference type="Rhea" id="RHEA-COMP:17167"/>
        <dbReference type="ChEBI" id="CHEBI:57856"/>
        <dbReference type="ChEBI" id="CHEBI:59789"/>
        <dbReference type="ChEBI" id="CHEBI:156461"/>
        <dbReference type="ChEBI" id="CHEBI:167617"/>
        <dbReference type="EC" id="2.1.1.56"/>
    </reaction>
</comment>
<feature type="binding site" evidence="11">
    <location>
        <position position="118"/>
    </location>
    <ligand>
        <name>S-adenosyl-L-methionine</name>
        <dbReference type="ChEBI" id="CHEBI:59789"/>
    </ligand>
</feature>
<keyword evidence="6" id="KW-0949">S-adenosyl-L-methionine</keyword>
<dbReference type="Pfam" id="PF03291">
    <property type="entry name" value="mRNA_G-N7_MeTrfase"/>
    <property type="match status" value="1"/>
</dbReference>
<evidence type="ECO:0000259" key="14">
    <source>
        <dbReference type="PROSITE" id="PS51562"/>
    </source>
</evidence>
<keyword evidence="8 12" id="KW-0506">mRNA capping</keyword>
<dbReference type="Gene3D" id="3.40.50.150">
    <property type="entry name" value="Vaccinia Virus protein VP39"/>
    <property type="match status" value="1"/>
</dbReference>
<keyword evidence="9" id="KW-0539">Nucleus</keyword>
<feature type="site" description="mRNA cap binding" evidence="12">
    <location>
        <position position="71"/>
    </location>
</feature>
<dbReference type="InterPro" id="IPR016899">
    <property type="entry name" value="mRNA_G-N7_MeTrfase_euk"/>
</dbReference>
<dbReference type="CDD" id="cd02440">
    <property type="entry name" value="AdoMet_MTases"/>
    <property type="match status" value="1"/>
</dbReference>
<keyword evidence="16" id="KW-1185">Reference proteome</keyword>
<feature type="binding site" evidence="11">
    <location>
        <position position="62"/>
    </location>
    <ligand>
        <name>S-adenosyl-L-methionine</name>
        <dbReference type="ChEBI" id="CHEBI:59789"/>
    </ligand>
</feature>
<feature type="domain" description="MRNA cap 0 methyltransferase" evidence="14">
    <location>
        <begin position="24"/>
        <end position="331"/>
    </location>
</feature>
<evidence type="ECO:0000256" key="2">
    <source>
        <dbReference type="ARBA" id="ARBA00011926"/>
    </source>
</evidence>
<feature type="site" description="mRNA cap binding" evidence="12">
    <location>
        <position position="323"/>
    </location>
</feature>
<evidence type="ECO:0000256" key="1">
    <source>
        <dbReference type="ARBA" id="ARBA00004123"/>
    </source>
</evidence>
<dbReference type="SUPFAM" id="SSF53335">
    <property type="entry name" value="S-adenosyl-L-methionine-dependent methyltransferases"/>
    <property type="match status" value="1"/>
</dbReference>
<accession>A0AA36G286</accession>